<evidence type="ECO:0000313" key="3">
    <source>
        <dbReference type="EMBL" id="MBB3926217.1"/>
    </source>
</evidence>
<name>A0A7W6FQ21_9SPHN</name>
<keyword evidence="4" id="KW-1185">Reference proteome</keyword>
<dbReference type="Proteomes" id="UP000571950">
    <property type="component" value="Unassembled WGS sequence"/>
</dbReference>
<sequence length="161" mass="19415">MRKMILSVLMATVVVPVAAIPVAASAQSARDVRDARKDLQKEQRDLNRAYRQGDRRDIREERRDVRDARRDYDRELREYRQSHRSVYARGNWKAPFRYQRWNTGARIGASYYAPRYYIADPQRYRLRPVASNLRWVRHYDDVLLVNIRTGRVMEVHRGFFW</sequence>
<dbReference type="Pfam" id="PF11776">
    <property type="entry name" value="RcnB"/>
    <property type="match status" value="1"/>
</dbReference>
<evidence type="ECO:0000256" key="2">
    <source>
        <dbReference type="SAM" id="SignalP"/>
    </source>
</evidence>
<dbReference type="Gene3D" id="3.10.450.160">
    <property type="entry name" value="inner membrane protein cigr"/>
    <property type="match status" value="1"/>
</dbReference>
<reference evidence="3 4" key="1">
    <citation type="submission" date="2020-08" db="EMBL/GenBank/DDBJ databases">
        <title>Genomic Encyclopedia of Type Strains, Phase IV (KMG-IV): sequencing the most valuable type-strain genomes for metagenomic binning, comparative biology and taxonomic classification.</title>
        <authorList>
            <person name="Goeker M."/>
        </authorList>
    </citation>
    <scope>NUCLEOTIDE SEQUENCE [LARGE SCALE GENOMIC DNA]</scope>
    <source>
        <strain evidence="3 4">DSM 26189</strain>
    </source>
</reference>
<dbReference type="AlphaFoldDB" id="A0A7W6FQ21"/>
<feature type="signal peptide" evidence="2">
    <location>
        <begin position="1"/>
        <end position="26"/>
    </location>
</feature>
<organism evidence="3 4">
    <name type="scientific">Sphingobium jiangsuense</name>
    <dbReference type="NCBI Taxonomy" id="870476"/>
    <lineage>
        <taxon>Bacteria</taxon>
        <taxon>Pseudomonadati</taxon>
        <taxon>Pseudomonadota</taxon>
        <taxon>Alphaproteobacteria</taxon>
        <taxon>Sphingomonadales</taxon>
        <taxon>Sphingomonadaceae</taxon>
        <taxon>Sphingobium</taxon>
    </lineage>
</organism>
<dbReference type="EMBL" id="JACIDT010000006">
    <property type="protein sequence ID" value="MBB3926217.1"/>
    <property type="molecule type" value="Genomic_DNA"/>
</dbReference>
<dbReference type="InterPro" id="IPR024572">
    <property type="entry name" value="RcnB"/>
</dbReference>
<evidence type="ECO:0000256" key="1">
    <source>
        <dbReference type="SAM" id="MobiDB-lite"/>
    </source>
</evidence>
<comment type="caution">
    <text evidence="3">The sequence shown here is derived from an EMBL/GenBank/DDBJ whole genome shotgun (WGS) entry which is preliminary data.</text>
</comment>
<accession>A0A7W6FQ21</accession>
<proteinExistence type="predicted"/>
<protein>
    <submittedName>
        <fullName evidence="3">Ni/Co efflux regulator RcnB</fullName>
    </submittedName>
</protein>
<feature type="chain" id="PRO_5030543729" evidence="2">
    <location>
        <begin position="27"/>
        <end position="161"/>
    </location>
</feature>
<feature type="region of interest" description="Disordered" evidence="1">
    <location>
        <begin position="31"/>
        <end position="51"/>
    </location>
</feature>
<evidence type="ECO:0000313" key="4">
    <source>
        <dbReference type="Proteomes" id="UP000571950"/>
    </source>
</evidence>
<keyword evidence="2" id="KW-0732">Signal</keyword>
<dbReference type="RefSeq" id="WP_188071770.1">
    <property type="nucleotide sequence ID" value="NZ_BSPS01000019.1"/>
</dbReference>
<gene>
    <name evidence="3" type="ORF">GGR43_001934</name>
</gene>